<evidence type="ECO:0000313" key="2">
    <source>
        <dbReference type="EMBL" id="NKY22034.1"/>
    </source>
</evidence>
<protein>
    <submittedName>
        <fullName evidence="2">M23 family metallopeptidase</fullName>
    </submittedName>
</protein>
<comment type="caution">
    <text evidence="2">The sequence shown here is derived from an EMBL/GenBank/DDBJ whole genome shotgun (WGS) entry which is preliminary data.</text>
</comment>
<evidence type="ECO:0000259" key="1">
    <source>
        <dbReference type="Pfam" id="PF01551"/>
    </source>
</evidence>
<dbReference type="SUPFAM" id="SSF51261">
    <property type="entry name" value="Duplicated hybrid motif"/>
    <property type="match status" value="1"/>
</dbReference>
<dbReference type="InterPro" id="IPR050570">
    <property type="entry name" value="Cell_wall_metabolism_enzyme"/>
</dbReference>
<dbReference type="RefSeq" id="WP_168629151.1">
    <property type="nucleotide sequence ID" value="NZ_BONL01000034.1"/>
</dbReference>
<dbReference type="Proteomes" id="UP000581206">
    <property type="component" value="Unassembled WGS sequence"/>
</dbReference>
<keyword evidence="3" id="KW-1185">Reference proteome</keyword>
<name>A0A7X6KTK7_9CELL</name>
<reference evidence="2 3" key="1">
    <citation type="submission" date="2020-04" db="EMBL/GenBank/DDBJ databases">
        <title>MicrobeNet Type strains.</title>
        <authorList>
            <person name="Nicholson A.C."/>
        </authorList>
    </citation>
    <scope>NUCLEOTIDE SEQUENCE [LARGE SCALE GENOMIC DNA]</scope>
    <source>
        <strain evidence="2 3">ATCC BAA-788</strain>
    </source>
</reference>
<dbReference type="PANTHER" id="PTHR21666:SF270">
    <property type="entry name" value="MUREIN HYDROLASE ACTIVATOR ENVC"/>
    <property type="match status" value="1"/>
</dbReference>
<feature type="domain" description="M23ase beta-sheet core" evidence="1">
    <location>
        <begin position="106"/>
        <end position="172"/>
    </location>
</feature>
<dbReference type="InterPro" id="IPR011055">
    <property type="entry name" value="Dup_hybrid_motif"/>
</dbReference>
<dbReference type="PANTHER" id="PTHR21666">
    <property type="entry name" value="PEPTIDASE-RELATED"/>
    <property type="match status" value="1"/>
</dbReference>
<dbReference type="InterPro" id="IPR016047">
    <property type="entry name" value="M23ase_b-sheet_dom"/>
</dbReference>
<gene>
    <name evidence="2" type="ORF">HGA03_05070</name>
</gene>
<sequence length="200" mass="21066">MIALAYPFTGRWAVRNSPADRVPSHGTTRFGSGYAIDFVPVAADGRSAPMTWRSWLRPEVPEAFTGFGRPVLAPVGGRVLAVHDGVPDHAARRGLPSVGYALGQRGRVAEGWRAVAGNHVVIDGGAGVVVLCHLRRGSITVSAGRTVRVGEVLGACGNSGNSTEPHLHLQAMDRFDPEHGRGLPIVFRDGLPRGGTVVVA</sequence>
<dbReference type="AlphaFoldDB" id="A0A7X6KTK7"/>
<proteinExistence type="predicted"/>
<dbReference type="GO" id="GO:0004222">
    <property type="term" value="F:metalloendopeptidase activity"/>
    <property type="evidence" value="ECO:0007669"/>
    <property type="project" value="TreeGrafter"/>
</dbReference>
<dbReference type="Gene3D" id="2.70.70.10">
    <property type="entry name" value="Glucose Permease (Domain IIA)"/>
    <property type="match status" value="1"/>
</dbReference>
<dbReference type="CDD" id="cd12797">
    <property type="entry name" value="M23_peptidase"/>
    <property type="match status" value="1"/>
</dbReference>
<accession>A0A7X6KTK7</accession>
<organism evidence="2 3">
    <name type="scientific">Cellulomonas denverensis</name>
    <dbReference type="NCBI Taxonomy" id="264297"/>
    <lineage>
        <taxon>Bacteria</taxon>
        <taxon>Bacillati</taxon>
        <taxon>Actinomycetota</taxon>
        <taxon>Actinomycetes</taxon>
        <taxon>Micrococcales</taxon>
        <taxon>Cellulomonadaceae</taxon>
        <taxon>Cellulomonas</taxon>
    </lineage>
</organism>
<dbReference type="EMBL" id="JAAXOX010000002">
    <property type="protein sequence ID" value="NKY22034.1"/>
    <property type="molecule type" value="Genomic_DNA"/>
</dbReference>
<evidence type="ECO:0000313" key="3">
    <source>
        <dbReference type="Proteomes" id="UP000581206"/>
    </source>
</evidence>
<dbReference type="Pfam" id="PF01551">
    <property type="entry name" value="Peptidase_M23"/>
    <property type="match status" value="1"/>
</dbReference>